<evidence type="ECO:0000313" key="4">
    <source>
        <dbReference type="Proteomes" id="UP000240490"/>
    </source>
</evidence>
<name>A0A2R6AWM7_9ARCH</name>
<evidence type="ECO:0000259" key="2">
    <source>
        <dbReference type="Pfam" id="PF01850"/>
    </source>
</evidence>
<dbReference type="PANTHER" id="PTHR35901:SF1">
    <property type="entry name" value="EXONUCLEASE VAPC9"/>
    <property type="match status" value="1"/>
</dbReference>
<proteinExistence type="predicted"/>
<evidence type="ECO:0000256" key="1">
    <source>
        <dbReference type="ARBA" id="ARBA00022842"/>
    </source>
</evidence>
<dbReference type="SUPFAM" id="SSF88723">
    <property type="entry name" value="PIN domain-like"/>
    <property type="match status" value="1"/>
</dbReference>
<dbReference type="PANTHER" id="PTHR35901">
    <property type="entry name" value="RIBONUCLEASE VAPC3"/>
    <property type="match status" value="1"/>
</dbReference>
<dbReference type="InterPro" id="IPR029060">
    <property type="entry name" value="PIN-like_dom_sf"/>
</dbReference>
<feature type="domain" description="PIN" evidence="2">
    <location>
        <begin position="3"/>
        <end position="109"/>
    </location>
</feature>
<keyword evidence="1" id="KW-0460">Magnesium</keyword>
<organism evidence="3 4">
    <name type="scientific">Candidatus Marsarchaeota G2 archaeon ECH_B_SAG-M15</name>
    <dbReference type="NCBI Taxonomy" id="1978162"/>
    <lineage>
        <taxon>Archaea</taxon>
        <taxon>Candidatus Marsarchaeota</taxon>
        <taxon>Candidatus Marsarchaeota group 2</taxon>
    </lineage>
</organism>
<dbReference type="InterPro" id="IPR051619">
    <property type="entry name" value="TypeII_TA_RNase_PINc/VapC"/>
</dbReference>
<dbReference type="Proteomes" id="UP000240490">
    <property type="component" value="Unassembled WGS sequence"/>
</dbReference>
<sequence length="120" mass="13917">MRYVVDTSAIINLTEKLSDEVIDVFKESMTVDLAYYEIGNFLWKVGKTHLLEDFINILKFLKIESIGLSDEVLTFAMEERITYYDAAYLFLSRKYNLTLISDDQDLINKGAKRTSDILTQ</sequence>
<gene>
    <name evidence="3" type="ORF">B9Q08_03955</name>
</gene>
<dbReference type="CDD" id="cd09873">
    <property type="entry name" value="PIN_Pae0151-like"/>
    <property type="match status" value="1"/>
</dbReference>
<protein>
    <submittedName>
        <fullName evidence="3">PIN domain nuclease</fullName>
    </submittedName>
</protein>
<dbReference type="EMBL" id="NEXJ01000069">
    <property type="protein sequence ID" value="PSN90795.1"/>
    <property type="molecule type" value="Genomic_DNA"/>
</dbReference>
<accession>A0A2R6AWM7</accession>
<dbReference type="Pfam" id="PF01850">
    <property type="entry name" value="PIN"/>
    <property type="match status" value="1"/>
</dbReference>
<dbReference type="InterPro" id="IPR044153">
    <property type="entry name" value="PIN_Pae0151-like"/>
</dbReference>
<dbReference type="InterPro" id="IPR002716">
    <property type="entry name" value="PIN_dom"/>
</dbReference>
<comment type="caution">
    <text evidence="3">The sequence shown here is derived from an EMBL/GenBank/DDBJ whole genome shotgun (WGS) entry which is preliminary data.</text>
</comment>
<dbReference type="Gene3D" id="3.40.50.1010">
    <property type="entry name" value="5'-nuclease"/>
    <property type="match status" value="1"/>
</dbReference>
<reference evidence="3 4" key="1">
    <citation type="submission" date="2017-04" db="EMBL/GenBank/DDBJ databases">
        <title>Novel microbial lineages endemic to geothermal iron-oxide mats fill important gaps in the evolutionary history of Archaea.</title>
        <authorList>
            <person name="Jay Z.J."/>
            <person name="Beam J.P."/>
            <person name="Dlakic M."/>
            <person name="Rusch D.B."/>
            <person name="Kozubal M.A."/>
            <person name="Inskeep W.P."/>
        </authorList>
    </citation>
    <scope>NUCLEOTIDE SEQUENCE [LARGE SCALE GENOMIC DNA]</scope>
    <source>
        <strain evidence="3">ECH_B_SAG-M15</strain>
    </source>
</reference>
<dbReference type="AlphaFoldDB" id="A0A2R6AWM7"/>
<evidence type="ECO:0000313" key="3">
    <source>
        <dbReference type="EMBL" id="PSN90795.1"/>
    </source>
</evidence>